<evidence type="ECO:0000256" key="5">
    <source>
        <dbReference type="ARBA" id="ARBA00022729"/>
    </source>
</evidence>
<reference evidence="9 10" key="1">
    <citation type="submission" date="2024-06" db="EMBL/GenBank/DDBJ databases">
        <title>Genomic Encyclopedia of Type Strains, Phase IV (KMG-IV): sequencing the most valuable type-strain genomes for metagenomic binning, comparative biology and taxonomic classification.</title>
        <authorList>
            <person name="Goeker M."/>
        </authorList>
    </citation>
    <scope>NUCLEOTIDE SEQUENCE [LARGE SCALE GENOMIC DNA]</scope>
    <source>
        <strain evidence="9 10">DSM 29388</strain>
    </source>
</reference>
<keyword evidence="10" id="KW-1185">Reference proteome</keyword>
<keyword evidence="5 8" id="KW-0732">Signal</keyword>
<dbReference type="RefSeq" id="WP_354506376.1">
    <property type="nucleotide sequence ID" value="NZ_JBEPMO010000001.1"/>
</dbReference>
<keyword evidence="7" id="KW-0998">Cell outer membrane</keyword>
<evidence type="ECO:0000256" key="6">
    <source>
        <dbReference type="ARBA" id="ARBA00023136"/>
    </source>
</evidence>
<dbReference type="Proteomes" id="UP001549146">
    <property type="component" value="Unassembled WGS sequence"/>
</dbReference>
<dbReference type="Gene3D" id="2.40.160.60">
    <property type="entry name" value="Outer membrane protein transport protein (OMPP1/FadL/TodX)"/>
    <property type="match status" value="1"/>
</dbReference>
<proteinExistence type="inferred from homology"/>
<organism evidence="9 10">
    <name type="scientific">Moheibacter stercoris</name>
    <dbReference type="NCBI Taxonomy" id="1628251"/>
    <lineage>
        <taxon>Bacteria</taxon>
        <taxon>Pseudomonadati</taxon>
        <taxon>Bacteroidota</taxon>
        <taxon>Flavobacteriia</taxon>
        <taxon>Flavobacteriales</taxon>
        <taxon>Weeksellaceae</taxon>
        <taxon>Moheibacter</taxon>
    </lineage>
</organism>
<protein>
    <submittedName>
        <fullName evidence="9">Long-subunit fatty acid transport protein</fullName>
    </submittedName>
</protein>
<comment type="subcellular location">
    <subcellularLocation>
        <location evidence="1">Cell outer membrane</location>
        <topology evidence="1">Multi-pass membrane protein</topology>
    </subcellularLocation>
</comment>
<evidence type="ECO:0000256" key="7">
    <source>
        <dbReference type="ARBA" id="ARBA00023237"/>
    </source>
</evidence>
<evidence type="ECO:0000313" key="10">
    <source>
        <dbReference type="Proteomes" id="UP001549146"/>
    </source>
</evidence>
<keyword evidence="3" id="KW-1134">Transmembrane beta strand</keyword>
<comment type="caution">
    <text evidence="9">The sequence shown here is derived from an EMBL/GenBank/DDBJ whole genome shotgun (WGS) entry which is preliminary data.</text>
</comment>
<dbReference type="PANTHER" id="PTHR35093:SF8">
    <property type="entry name" value="OUTER MEMBRANE PROTEIN NMB0088-RELATED"/>
    <property type="match status" value="1"/>
</dbReference>
<comment type="similarity">
    <text evidence="2">Belongs to the OmpP1/FadL family.</text>
</comment>
<keyword evidence="6" id="KW-0472">Membrane</keyword>
<sequence length="422" mass="46923">MKLNSVLAMIGFLGLSVQVSAQSVSTSPYTSYGIGEVLFDNNIEQAGMGGLSTLSTNPYNSSANFYNPAANAQLNMTSFDFGVNTRLSQFKDEVNTSKKSATYISNISLAFPVGSKARAGFGFQPYSTIGYDLQTVSYNDEVNFANTYEGSGGINSLHVMGSYNITPEFSAGVRMNYLFGEMERKQTITTEGLSLLTDYNYEAKLSGFQFTLGTSYSKKIGTNRRFEAGATYTLGTNVNAKIQDMTTTYTFVDNFPNHIDTIHYKKVYGDMKLPQMVSFGASYRKELNWMIGAQVDWGDWGGYSLTEDENSDLDTRFRVSAGGYWIPNFNSYKSYFDRVTYRLGGFYEATPLQFGDIGIKKYGMTFGFGFPIGKDRDASMLNIACELGQLGKADSQIIKENFANIKVGFTLNDIWFRKRVID</sequence>
<name>A0ABV2LQH9_9FLAO</name>
<evidence type="ECO:0000256" key="1">
    <source>
        <dbReference type="ARBA" id="ARBA00004571"/>
    </source>
</evidence>
<evidence type="ECO:0000256" key="4">
    <source>
        <dbReference type="ARBA" id="ARBA00022692"/>
    </source>
</evidence>
<evidence type="ECO:0000256" key="2">
    <source>
        <dbReference type="ARBA" id="ARBA00008163"/>
    </source>
</evidence>
<feature type="chain" id="PRO_5046554042" evidence="8">
    <location>
        <begin position="22"/>
        <end position="422"/>
    </location>
</feature>
<evidence type="ECO:0000256" key="8">
    <source>
        <dbReference type="SAM" id="SignalP"/>
    </source>
</evidence>
<keyword evidence="4" id="KW-0812">Transmembrane</keyword>
<dbReference type="PANTHER" id="PTHR35093">
    <property type="entry name" value="OUTER MEMBRANE PROTEIN NMB0088-RELATED"/>
    <property type="match status" value="1"/>
</dbReference>
<gene>
    <name evidence="9" type="ORF">ABID46_000377</name>
</gene>
<dbReference type="EMBL" id="JBEPMO010000001">
    <property type="protein sequence ID" value="MET3730825.1"/>
    <property type="molecule type" value="Genomic_DNA"/>
</dbReference>
<accession>A0ABV2LQH9</accession>
<dbReference type="InterPro" id="IPR005017">
    <property type="entry name" value="OMPP1/FadL/TodX"/>
</dbReference>
<dbReference type="SUPFAM" id="SSF56935">
    <property type="entry name" value="Porins"/>
    <property type="match status" value="1"/>
</dbReference>
<feature type="signal peptide" evidence="8">
    <location>
        <begin position="1"/>
        <end position="21"/>
    </location>
</feature>
<evidence type="ECO:0000313" key="9">
    <source>
        <dbReference type="EMBL" id="MET3730825.1"/>
    </source>
</evidence>
<evidence type="ECO:0000256" key="3">
    <source>
        <dbReference type="ARBA" id="ARBA00022452"/>
    </source>
</evidence>